<dbReference type="Gene3D" id="3.40.1690.20">
    <property type="match status" value="1"/>
</dbReference>
<dbReference type="Proteomes" id="UP000887574">
    <property type="component" value="Unplaced"/>
</dbReference>
<keyword evidence="3" id="KW-0479">Metal-binding</keyword>
<dbReference type="GO" id="GO:0005524">
    <property type="term" value="F:ATP binding"/>
    <property type="evidence" value="ECO:0007669"/>
    <property type="project" value="UniProtKB-KW"/>
</dbReference>
<evidence type="ECO:0000256" key="9">
    <source>
        <dbReference type="SAM" id="Phobius"/>
    </source>
</evidence>
<keyword evidence="7" id="KW-0067">ATP-binding</keyword>
<dbReference type="InterPro" id="IPR011546">
    <property type="entry name" value="Pept_M41_FtsH_extracell"/>
</dbReference>
<name>A0A915EAR9_9BILA</name>
<evidence type="ECO:0000313" key="12">
    <source>
        <dbReference type="WBParaSite" id="jg3873"/>
    </source>
</evidence>
<dbReference type="GO" id="GO:0008270">
    <property type="term" value="F:zinc ion binding"/>
    <property type="evidence" value="ECO:0007669"/>
    <property type="project" value="InterPro"/>
</dbReference>
<comment type="cofactor">
    <cofactor evidence="1">
        <name>Zn(2+)</name>
        <dbReference type="ChEBI" id="CHEBI:29105"/>
    </cofactor>
</comment>
<proteinExistence type="predicted"/>
<keyword evidence="11" id="KW-1185">Reference proteome</keyword>
<dbReference type="AlphaFoldDB" id="A0A915EAR9"/>
<keyword evidence="5" id="KW-0378">Hydrolase</keyword>
<reference evidence="12" key="1">
    <citation type="submission" date="2022-11" db="UniProtKB">
        <authorList>
            <consortium name="WormBaseParasite"/>
        </authorList>
    </citation>
    <scope>IDENTIFICATION</scope>
</reference>
<evidence type="ECO:0000256" key="8">
    <source>
        <dbReference type="ARBA" id="ARBA00023049"/>
    </source>
</evidence>
<evidence type="ECO:0000256" key="4">
    <source>
        <dbReference type="ARBA" id="ARBA00022741"/>
    </source>
</evidence>
<evidence type="ECO:0000259" key="10">
    <source>
        <dbReference type="Pfam" id="PF06480"/>
    </source>
</evidence>
<dbReference type="PANTHER" id="PTHR43655">
    <property type="entry name" value="ATP-DEPENDENT PROTEASE"/>
    <property type="match status" value="1"/>
</dbReference>
<keyword evidence="9" id="KW-0812">Transmembrane</keyword>
<evidence type="ECO:0000256" key="6">
    <source>
        <dbReference type="ARBA" id="ARBA00022833"/>
    </source>
</evidence>
<organism evidence="11 12">
    <name type="scientific">Ditylenchus dipsaci</name>
    <dbReference type="NCBI Taxonomy" id="166011"/>
    <lineage>
        <taxon>Eukaryota</taxon>
        <taxon>Metazoa</taxon>
        <taxon>Ecdysozoa</taxon>
        <taxon>Nematoda</taxon>
        <taxon>Chromadorea</taxon>
        <taxon>Rhabditida</taxon>
        <taxon>Tylenchina</taxon>
        <taxon>Tylenchomorpha</taxon>
        <taxon>Sphaerularioidea</taxon>
        <taxon>Anguinidae</taxon>
        <taxon>Anguininae</taxon>
        <taxon>Ditylenchus</taxon>
    </lineage>
</organism>
<feature type="transmembrane region" description="Helical" evidence="9">
    <location>
        <begin position="113"/>
        <end position="134"/>
    </location>
</feature>
<dbReference type="GO" id="GO:0005745">
    <property type="term" value="C:m-AAA complex"/>
    <property type="evidence" value="ECO:0007669"/>
    <property type="project" value="TreeGrafter"/>
</dbReference>
<accession>A0A915EAR9</accession>
<evidence type="ECO:0000256" key="1">
    <source>
        <dbReference type="ARBA" id="ARBA00001947"/>
    </source>
</evidence>
<dbReference type="WBParaSite" id="jg3873">
    <property type="protein sequence ID" value="jg3873"/>
    <property type="gene ID" value="jg3873"/>
</dbReference>
<dbReference type="Pfam" id="PF06480">
    <property type="entry name" value="FtsH_ext"/>
    <property type="match status" value="1"/>
</dbReference>
<keyword evidence="2" id="KW-0645">Protease</keyword>
<evidence type="ECO:0000256" key="7">
    <source>
        <dbReference type="ARBA" id="ARBA00022840"/>
    </source>
</evidence>
<evidence type="ECO:0000256" key="2">
    <source>
        <dbReference type="ARBA" id="ARBA00022670"/>
    </source>
</evidence>
<keyword evidence="8" id="KW-0482">Metalloprotease</keyword>
<evidence type="ECO:0000313" key="11">
    <source>
        <dbReference type="Proteomes" id="UP000887574"/>
    </source>
</evidence>
<sequence>MSKQKLEGWPWKLFNICKIALLLLAIIAFVELQRSYKEISWNEFCTDYLAPGKVDRLKVNNEGYVQVILKEDGSKTKYYFNIGSVDSFERALVEVYQHLNIDWHHRSAPVGEVILAFLLVIALFSALIANFPSFRKRLSPFNMLGFADSRAKVISKGDTKILFKDVAGCEEAKLEIMEFVNFLKTLLNTKL</sequence>
<evidence type="ECO:0000256" key="3">
    <source>
        <dbReference type="ARBA" id="ARBA00022723"/>
    </source>
</evidence>
<dbReference type="GO" id="GO:0004176">
    <property type="term" value="F:ATP-dependent peptidase activity"/>
    <property type="evidence" value="ECO:0007669"/>
    <property type="project" value="InterPro"/>
</dbReference>
<dbReference type="PANTHER" id="PTHR43655:SF2">
    <property type="entry name" value="AFG3 LIKE MATRIX AAA PEPTIDASE SUBUNIT 2, ISOFORM A"/>
    <property type="match status" value="1"/>
</dbReference>
<dbReference type="GO" id="GO:0034982">
    <property type="term" value="P:mitochondrial protein processing"/>
    <property type="evidence" value="ECO:0007669"/>
    <property type="project" value="TreeGrafter"/>
</dbReference>
<keyword evidence="4" id="KW-0547">Nucleotide-binding</keyword>
<dbReference type="InterPro" id="IPR050928">
    <property type="entry name" value="ATP-dep_Zn_Metalloprotease"/>
</dbReference>
<protein>
    <submittedName>
        <fullName evidence="12">Peptidase M41 FtsH extracellular domain-containing protein</fullName>
    </submittedName>
</protein>
<evidence type="ECO:0000256" key="5">
    <source>
        <dbReference type="ARBA" id="ARBA00022801"/>
    </source>
</evidence>
<keyword evidence="6" id="KW-0862">Zinc</keyword>
<keyword evidence="9" id="KW-0472">Membrane</keyword>
<keyword evidence="9" id="KW-1133">Transmembrane helix</keyword>
<dbReference type="GO" id="GO:0004222">
    <property type="term" value="F:metalloendopeptidase activity"/>
    <property type="evidence" value="ECO:0007669"/>
    <property type="project" value="InterPro"/>
</dbReference>
<feature type="transmembrane region" description="Helical" evidence="9">
    <location>
        <begin position="12"/>
        <end position="30"/>
    </location>
</feature>
<feature type="domain" description="Peptidase M41 FtsH extracellular" evidence="10">
    <location>
        <begin position="19"/>
        <end position="103"/>
    </location>
</feature>